<evidence type="ECO:0000259" key="9">
    <source>
        <dbReference type="PROSITE" id="PS50002"/>
    </source>
</evidence>
<evidence type="ECO:0000256" key="6">
    <source>
        <dbReference type="ARBA" id="ARBA00034105"/>
    </source>
</evidence>
<dbReference type="PANTHER" id="PTHR24135:SF3">
    <property type="entry name" value="SH3 AND MULTIPLE ANKYRIN REPEAT DOMAINS PROTEIN 1"/>
    <property type="match status" value="1"/>
</dbReference>
<dbReference type="Ensembl" id="ENSDCDT00010033288.1">
    <property type="protein sequence ID" value="ENSDCDP00010026830.1"/>
    <property type="gene ID" value="ENSDCDG00010017061.1"/>
</dbReference>
<dbReference type="SMART" id="SM00326">
    <property type="entry name" value="SH3"/>
    <property type="match status" value="1"/>
</dbReference>
<evidence type="ECO:0000313" key="13">
    <source>
        <dbReference type="Proteomes" id="UP000694580"/>
    </source>
</evidence>
<evidence type="ECO:0000259" key="11">
    <source>
        <dbReference type="PROSITE" id="PS50106"/>
    </source>
</evidence>
<dbReference type="CDD" id="cd06746">
    <property type="entry name" value="PDZ_SHANK1_3-like"/>
    <property type="match status" value="1"/>
</dbReference>
<evidence type="ECO:0000256" key="4">
    <source>
        <dbReference type="ARBA" id="ARBA00022553"/>
    </source>
</evidence>
<dbReference type="GO" id="GO:0014069">
    <property type="term" value="C:postsynaptic density"/>
    <property type="evidence" value="ECO:0007669"/>
    <property type="project" value="UniProtKB-SubCell"/>
</dbReference>
<feature type="region of interest" description="Disordered" evidence="8">
    <location>
        <begin position="572"/>
        <end position="609"/>
    </location>
</feature>
<dbReference type="FunFam" id="1.10.150.50:FF:000006">
    <property type="entry name" value="SH3 and multiple ankyrin repeat domains protein 2"/>
    <property type="match status" value="1"/>
</dbReference>
<dbReference type="InterPro" id="IPR051569">
    <property type="entry name" value="SHANK"/>
</dbReference>
<keyword evidence="13" id="KW-1185">Reference proteome</keyword>
<evidence type="ECO:0000256" key="5">
    <source>
        <dbReference type="ARBA" id="ARBA00023018"/>
    </source>
</evidence>
<keyword evidence="5" id="KW-0770">Synapse</keyword>
<dbReference type="PANTHER" id="PTHR24135">
    <property type="entry name" value="SH3 AND MULTIPLE ANKYRIN REPEAT DOMAINS PROTEIN"/>
    <property type="match status" value="1"/>
</dbReference>
<dbReference type="Proteomes" id="UP000694580">
    <property type="component" value="Unplaced"/>
</dbReference>
<dbReference type="SMART" id="SM00454">
    <property type="entry name" value="SAM"/>
    <property type="match status" value="1"/>
</dbReference>
<dbReference type="Pfam" id="PF00536">
    <property type="entry name" value="SAM_1"/>
    <property type="match status" value="1"/>
</dbReference>
<feature type="region of interest" description="Disordered" evidence="8">
    <location>
        <begin position="704"/>
        <end position="776"/>
    </location>
</feature>
<reference evidence="12" key="2">
    <citation type="submission" date="2025-09" db="UniProtKB">
        <authorList>
            <consortium name="Ensembl"/>
        </authorList>
    </citation>
    <scope>IDENTIFICATION</scope>
</reference>
<comment type="subcellular location">
    <subcellularLocation>
        <location evidence="1">Cytoplasm</location>
    </subcellularLocation>
    <subcellularLocation>
        <location evidence="6">Postsynaptic density</location>
    </subcellularLocation>
</comment>
<dbReference type="InterPro" id="IPR036034">
    <property type="entry name" value="PDZ_sf"/>
</dbReference>
<dbReference type="SUPFAM" id="SSF50156">
    <property type="entry name" value="PDZ domain-like"/>
    <property type="match status" value="1"/>
</dbReference>
<feature type="domain" description="PDZ" evidence="11">
    <location>
        <begin position="109"/>
        <end position="203"/>
    </location>
</feature>
<dbReference type="InterPro" id="IPR013761">
    <property type="entry name" value="SAM/pointed_sf"/>
</dbReference>
<dbReference type="Gene3D" id="2.30.42.10">
    <property type="match status" value="1"/>
</dbReference>
<dbReference type="GO" id="GO:0045211">
    <property type="term" value="C:postsynaptic membrane"/>
    <property type="evidence" value="ECO:0007669"/>
    <property type="project" value="TreeGrafter"/>
</dbReference>
<dbReference type="Gene3D" id="2.30.30.40">
    <property type="entry name" value="SH3 Domains"/>
    <property type="match status" value="1"/>
</dbReference>
<dbReference type="InterPro" id="IPR036028">
    <property type="entry name" value="SH3-like_dom_sf"/>
</dbReference>
<feature type="compositionally biased region" description="Low complexity" evidence="8">
    <location>
        <begin position="405"/>
        <end position="417"/>
    </location>
</feature>
<feature type="compositionally biased region" description="Polar residues" evidence="8">
    <location>
        <begin position="579"/>
        <end position="594"/>
    </location>
</feature>
<dbReference type="PROSITE" id="PS50105">
    <property type="entry name" value="SAM_DOMAIN"/>
    <property type="match status" value="1"/>
</dbReference>
<feature type="compositionally biased region" description="Pro residues" evidence="8">
    <location>
        <begin position="271"/>
        <end position="285"/>
    </location>
</feature>
<dbReference type="SUPFAM" id="SSF47769">
    <property type="entry name" value="SAM/Pointed domain"/>
    <property type="match status" value="1"/>
</dbReference>
<dbReference type="InterPro" id="IPR001478">
    <property type="entry name" value="PDZ"/>
</dbReference>
<feature type="compositionally biased region" description="Basic and acidic residues" evidence="8">
    <location>
        <begin position="379"/>
        <end position="390"/>
    </location>
</feature>
<dbReference type="SUPFAM" id="SSF50044">
    <property type="entry name" value="SH3-domain"/>
    <property type="match status" value="1"/>
</dbReference>
<dbReference type="GO" id="GO:0030160">
    <property type="term" value="F:synaptic receptor adaptor activity"/>
    <property type="evidence" value="ECO:0007669"/>
    <property type="project" value="TreeGrafter"/>
</dbReference>
<feature type="compositionally biased region" description="Low complexity" evidence="8">
    <location>
        <begin position="753"/>
        <end position="767"/>
    </location>
</feature>
<dbReference type="FunFam" id="2.30.42.10:FF:000018">
    <property type="entry name" value="SH3 and multiple ankyrin repeat domains protein 2"/>
    <property type="match status" value="1"/>
</dbReference>
<dbReference type="GO" id="GO:0005737">
    <property type="term" value="C:cytoplasm"/>
    <property type="evidence" value="ECO:0007669"/>
    <property type="project" value="UniProtKB-SubCell"/>
</dbReference>
<reference evidence="12" key="1">
    <citation type="submission" date="2025-08" db="UniProtKB">
        <authorList>
            <consortium name="Ensembl"/>
        </authorList>
    </citation>
    <scope>IDENTIFICATION</scope>
</reference>
<evidence type="ECO:0000256" key="2">
    <source>
        <dbReference type="ARBA" id="ARBA00022443"/>
    </source>
</evidence>
<dbReference type="InterPro" id="IPR001452">
    <property type="entry name" value="SH3_domain"/>
</dbReference>
<dbReference type="FunFam" id="2.30.30.40:FF:000025">
    <property type="entry name" value="SH3 and multiple ankyrin repeat domains protein 2"/>
    <property type="match status" value="1"/>
</dbReference>
<feature type="compositionally biased region" description="Basic and acidic residues" evidence="8">
    <location>
        <begin position="321"/>
        <end position="330"/>
    </location>
</feature>
<evidence type="ECO:0000256" key="1">
    <source>
        <dbReference type="ARBA" id="ARBA00004496"/>
    </source>
</evidence>
<dbReference type="Pfam" id="PF17820">
    <property type="entry name" value="PDZ_6"/>
    <property type="match status" value="1"/>
</dbReference>
<evidence type="ECO:0000256" key="3">
    <source>
        <dbReference type="ARBA" id="ARBA00022490"/>
    </source>
</evidence>
<evidence type="ECO:0008006" key="14">
    <source>
        <dbReference type="Google" id="ProtNLM"/>
    </source>
</evidence>
<evidence type="ECO:0000259" key="10">
    <source>
        <dbReference type="PROSITE" id="PS50105"/>
    </source>
</evidence>
<dbReference type="CDD" id="cd09506">
    <property type="entry name" value="SAM_Shank1_2_3"/>
    <property type="match status" value="1"/>
</dbReference>
<protein>
    <recommendedName>
        <fullName evidence="14">SH3 and multiple ankyrin repeat domains 1</fullName>
    </recommendedName>
</protein>
<dbReference type="InterPro" id="IPR001660">
    <property type="entry name" value="SAM"/>
</dbReference>
<dbReference type="InterPro" id="IPR041489">
    <property type="entry name" value="PDZ_6"/>
</dbReference>
<feature type="compositionally biased region" description="Polar residues" evidence="8">
    <location>
        <begin position="344"/>
        <end position="354"/>
    </location>
</feature>
<feature type="compositionally biased region" description="Basic and acidic residues" evidence="8">
    <location>
        <begin position="596"/>
        <end position="609"/>
    </location>
</feature>
<dbReference type="PROSITE" id="PS50106">
    <property type="entry name" value="PDZ"/>
    <property type="match status" value="1"/>
</dbReference>
<sequence length="1037" mass="113886">QSRGGQQRRLYSAVPGRVFIVTHSHTARNDRELSLNKGDKVKVLSVGKGGFWEGTIKGHTGWFPAECVEEVPPQNQQHKTARRKLFRHYTVGTYDGLEAPSDYIIKEKSVLLQKKENEGFGFVLRGAKAQTPIEEFSPTPAFPALQYLESVDEGGVAWRAGLRMGDFLIEVNGQNVVKVGHRQVVNMIRQGGSSLMVKVVMVARNPEMEEAPKKKVPPQTKRLTPSAIALRSKSMTSELEEMGGWVADEERGSLHPPTMKLSRSLSVPGPEDIPPPPDTSAPEPPLSSGGRRPEPIHSGPPAHFLTHAQTGMAPPVSRAGSRRDSADAIRKGGAKMGVLRRGYSNATPPSNITSAAPKQAIAKAAGRRGGGKGPLLKQPKVEDGGSRVMDKSSIPIPTIIVKAPSTSSSGRSSQGSSIDAEPSPPSMPVPLAQDQKDHVGPPGGDVMSSTKRERKRFRDSGRKSASFFYSSEEDVLDETATNQTERTSPRLRSSKSIDEGLFAGDSLNDQGLSMPPAFGLPQYASPHTHRHAQATTFIHPLTGKVLDPASPLGLALAARERALKDDRRTCREERHFGRQMSSSGVFPSTVSMTRSRAGELEKEAREGLRVRFTEDRQEDVQYQSQYHNQYQNQYQTQDHNQYHDQYQWDWQHEHERGEVMLKSMSSCVQKPPQTNQQPSSRRQSLLYVGLMVLPPPAPSVDVDDEFVFSDPLPPPLQFANGSDHGLQGSPTYTQQQQHLQQPQQKDLHNQHIQQQDELQLQSQQQSSVTIEEQQLSHQPSAIVHPFLFPPSPLIPPPQLCPKIPASNITLPSTTSNSPSQPLLHHLSQAATPQITSNTYTPHTLRRSGQGSNIEPFPNSAAVTPHSPHIPQAGDSAASSLTSYDSEVANLTQLLQSPLTPPAHSLPLTDSFFPSTPPPLFSPSHATASNPLMVSHCFSPTQFLSGGSSPSCVNYPPFTLPPSTRPFATKALPFWSKYDVADWLTYLNLGEHRERFLDNEIDGSHLPSLTKEDFLDLGVSRVGHRMNIERALRSLTNR</sequence>
<dbReference type="Pfam" id="PF07653">
    <property type="entry name" value="SH3_2"/>
    <property type="match status" value="1"/>
</dbReference>
<keyword evidence="3" id="KW-0963">Cytoplasm</keyword>
<dbReference type="PROSITE" id="PS50002">
    <property type="entry name" value="SH3"/>
    <property type="match status" value="1"/>
</dbReference>
<proteinExistence type="predicted"/>
<organism evidence="12 13">
    <name type="scientific">Denticeps clupeoides</name>
    <name type="common">denticle herring</name>
    <dbReference type="NCBI Taxonomy" id="299321"/>
    <lineage>
        <taxon>Eukaryota</taxon>
        <taxon>Metazoa</taxon>
        <taxon>Chordata</taxon>
        <taxon>Craniata</taxon>
        <taxon>Vertebrata</taxon>
        <taxon>Euteleostomi</taxon>
        <taxon>Actinopterygii</taxon>
        <taxon>Neopterygii</taxon>
        <taxon>Teleostei</taxon>
        <taxon>Clupei</taxon>
        <taxon>Clupeiformes</taxon>
        <taxon>Denticipitoidei</taxon>
        <taxon>Denticipitidae</taxon>
        <taxon>Denticeps</taxon>
    </lineage>
</organism>
<evidence type="ECO:0000256" key="7">
    <source>
        <dbReference type="PROSITE-ProRule" id="PRU00192"/>
    </source>
</evidence>
<feature type="compositionally biased region" description="Polar residues" evidence="8">
    <location>
        <begin position="838"/>
        <end position="852"/>
    </location>
</feature>
<accession>A0AAY4C0Z0</accession>
<feature type="compositionally biased region" description="Low complexity" evidence="8">
    <location>
        <begin position="355"/>
        <end position="364"/>
    </location>
</feature>
<evidence type="ECO:0000256" key="8">
    <source>
        <dbReference type="SAM" id="MobiDB-lite"/>
    </source>
</evidence>
<dbReference type="GeneTree" id="ENSGT00940000153561"/>
<keyword evidence="4" id="KW-0597">Phosphoprotein</keyword>
<dbReference type="SMART" id="SM00228">
    <property type="entry name" value="PDZ"/>
    <property type="match status" value="1"/>
</dbReference>
<dbReference type="Gene3D" id="1.10.150.50">
    <property type="entry name" value="Transcription Factor, Ets-1"/>
    <property type="match status" value="1"/>
</dbReference>
<evidence type="ECO:0000313" key="12">
    <source>
        <dbReference type="Ensembl" id="ENSDCDP00010026830.1"/>
    </source>
</evidence>
<feature type="domain" description="SAM" evidence="10">
    <location>
        <begin position="974"/>
        <end position="1037"/>
    </location>
</feature>
<dbReference type="AlphaFoldDB" id="A0AAY4C0Z0"/>
<feature type="domain" description="SH3" evidence="9">
    <location>
        <begin position="14"/>
        <end position="73"/>
    </location>
</feature>
<feature type="region of interest" description="Disordered" evidence="8">
    <location>
        <begin position="209"/>
        <end position="235"/>
    </location>
</feature>
<feature type="compositionally biased region" description="Low complexity" evidence="8">
    <location>
        <begin position="734"/>
        <end position="744"/>
    </location>
</feature>
<feature type="region of interest" description="Disordered" evidence="8">
    <location>
        <begin position="838"/>
        <end position="880"/>
    </location>
</feature>
<keyword evidence="2 7" id="KW-0728">SH3 domain</keyword>
<dbReference type="GO" id="GO:0035255">
    <property type="term" value="F:ionotropic glutamate receptor binding"/>
    <property type="evidence" value="ECO:0007669"/>
    <property type="project" value="TreeGrafter"/>
</dbReference>
<feature type="region of interest" description="Disordered" evidence="8">
    <location>
        <begin position="249"/>
        <end position="463"/>
    </location>
</feature>
<dbReference type="GO" id="GO:0043197">
    <property type="term" value="C:dendritic spine"/>
    <property type="evidence" value="ECO:0007669"/>
    <property type="project" value="TreeGrafter"/>
</dbReference>
<name>A0AAY4C0Z0_9TELE</name>